<dbReference type="Proteomes" id="UP000722121">
    <property type="component" value="Unassembled WGS sequence"/>
</dbReference>
<organism evidence="19 20">
    <name type="scientific">Simkania negevensis</name>
    <dbReference type="NCBI Taxonomy" id="83561"/>
    <lineage>
        <taxon>Bacteria</taxon>
        <taxon>Pseudomonadati</taxon>
        <taxon>Chlamydiota</taxon>
        <taxon>Chlamydiia</taxon>
        <taxon>Parachlamydiales</taxon>
        <taxon>Simkaniaceae</taxon>
        <taxon>Simkania</taxon>
    </lineage>
</organism>
<dbReference type="InterPro" id="IPR016185">
    <property type="entry name" value="PreATP-grasp_dom_sf"/>
</dbReference>
<dbReference type="InterPro" id="IPR013221">
    <property type="entry name" value="Mur_ligase_cen"/>
</dbReference>
<dbReference type="EC" id="6.3.2.4" evidence="17"/>
<evidence type="ECO:0000256" key="12">
    <source>
        <dbReference type="ARBA" id="ARBA00023306"/>
    </source>
</evidence>
<dbReference type="SUPFAM" id="SSF53244">
    <property type="entry name" value="MurD-like peptide ligases, peptide-binding domain"/>
    <property type="match status" value="1"/>
</dbReference>
<keyword evidence="6 17" id="KW-0436">Ligase</keyword>
<dbReference type="InterPro" id="IPR004101">
    <property type="entry name" value="Mur_ligase_C"/>
</dbReference>
<evidence type="ECO:0000256" key="15">
    <source>
        <dbReference type="ARBA" id="ARBA00047833"/>
    </source>
</evidence>
<dbReference type="Pfam" id="PF02875">
    <property type="entry name" value="Mur_ligase_C"/>
    <property type="match status" value="1"/>
</dbReference>
<dbReference type="Gene3D" id="3.30.1490.20">
    <property type="entry name" value="ATP-grasp fold, A domain"/>
    <property type="match status" value="1"/>
</dbReference>
<evidence type="ECO:0000256" key="10">
    <source>
        <dbReference type="ARBA" id="ARBA00022960"/>
    </source>
</evidence>
<proteinExistence type="inferred from homology"/>
<dbReference type="Gene3D" id="3.30.470.20">
    <property type="entry name" value="ATP-grasp fold, B domain"/>
    <property type="match status" value="1"/>
</dbReference>
<dbReference type="InterPro" id="IPR005905">
    <property type="entry name" value="D_ala_D_ala"/>
</dbReference>
<keyword evidence="7 16" id="KW-0132">Cell division</keyword>
<dbReference type="InterPro" id="IPR000713">
    <property type="entry name" value="Mur_ligase_N"/>
</dbReference>
<comment type="cofactor">
    <cofactor evidence="2">
        <name>Mg(2+)</name>
        <dbReference type="ChEBI" id="CHEBI:18420"/>
    </cofactor>
</comment>
<evidence type="ECO:0000313" key="20">
    <source>
        <dbReference type="Proteomes" id="UP000722121"/>
    </source>
</evidence>
<evidence type="ECO:0000256" key="8">
    <source>
        <dbReference type="ARBA" id="ARBA00022741"/>
    </source>
</evidence>
<dbReference type="InterPro" id="IPR011127">
    <property type="entry name" value="Dala_Dala_lig_N"/>
</dbReference>
<evidence type="ECO:0000256" key="9">
    <source>
        <dbReference type="ARBA" id="ARBA00022840"/>
    </source>
</evidence>
<comment type="catalytic activity">
    <reaction evidence="14 17">
        <text>2 D-alanine + ATP = D-alanyl-D-alanine + ADP + phosphate + H(+)</text>
        <dbReference type="Rhea" id="RHEA:11224"/>
        <dbReference type="ChEBI" id="CHEBI:15378"/>
        <dbReference type="ChEBI" id="CHEBI:30616"/>
        <dbReference type="ChEBI" id="CHEBI:43474"/>
        <dbReference type="ChEBI" id="CHEBI:57416"/>
        <dbReference type="ChEBI" id="CHEBI:57822"/>
        <dbReference type="ChEBI" id="CHEBI:456216"/>
        <dbReference type="EC" id="6.3.2.4"/>
    </reaction>
</comment>
<evidence type="ECO:0000256" key="6">
    <source>
        <dbReference type="ARBA" id="ARBA00022598"/>
    </source>
</evidence>
<sequence>MKKESFHLIGIGGIGMSALARVAKGKSLAVGGSDQRLSPLVEDLMREGMGVVVGHDASAITPAHTVVYTTAVKKGNPVLEAANTLKCATMHRSDFLCYLMQGTHSLAVAGTHGKTTTTALLASVLIRAGVNPSYAVGGILKEQQINGMWGKGKWFVFEADESDGSFLKYNPHGAIITSAEADHLDYYQSHTKMCQAYAAFADRVDGDGPLFFCGDDPWLPDLLDRGISYGFGKSCALRAKRYRQQGWQSTFDIEWNGVVYRDVVVNCAGRHNAYNALAVFGLCLDIGVEEAVIREALASFQGVKRRCEDLGTVSGVMVIDDYAHHPSSVHLTLESIKNAVDGRRIVALFQPHRYSRTKDCLEEYAKAFSSADEVVVTDLSSAGEEAIEGIDADSVADAIRLHQGCVTTSPRDKLAEEVVSRLRPHDVIVLLGAGDITSVGSDILALLDRHPPKKYRVAVVGGGISPEHAISLVSAKSVVNALDRSYYDVEEIAITEHGDWIYKKEVFCEGVAEGLKNHGKGCTPEALACLQESDVALPILHGPLGEDGMVQGFLDTLGIAFVGSGYAACAASMNKVWTKVIAAQAGVPTHPYLSVFKEEWEEDRDDILARVVEVVGQGPIFVKSVSSGSSLGIYRVEDRSLLPEAIDKAFCFDGQLIIEQGLSVREIEFAVMGNSRLFVPPPGEVCTGGEFYDYDRKYGEGAFPTDPEAKLSKKKIEEGCFLAEKVYRALRCRGLARVDFFLDEKERYWFNEVNPLPGFVESSLYPKVWQAQGLPFSSLIDRLIILALENARVKKKTTAVWSGSESA</sequence>
<comment type="similarity">
    <text evidence="17">Belongs to the D-alanine--D-alanine ligase family.</text>
</comment>
<evidence type="ECO:0000256" key="17">
    <source>
        <dbReference type="HAMAP-Rule" id="MF_00047"/>
    </source>
</evidence>
<dbReference type="InterPro" id="IPR011761">
    <property type="entry name" value="ATP-grasp"/>
</dbReference>
<comment type="subcellular location">
    <subcellularLocation>
        <location evidence="3 17">Cytoplasm</location>
    </subcellularLocation>
</comment>
<dbReference type="Pfam" id="PF07478">
    <property type="entry name" value="Dala_Dala_lig_C"/>
    <property type="match status" value="1"/>
</dbReference>
<dbReference type="SUPFAM" id="SSF56059">
    <property type="entry name" value="Glutathione synthetase ATP-binding domain-like"/>
    <property type="match status" value="1"/>
</dbReference>
<dbReference type="HAMAP" id="MF_00047">
    <property type="entry name" value="Dala_Dala_lig"/>
    <property type="match status" value="1"/>
</dbReference>
<keyword evidence="20" id="KW-1185">Reference proteome</keyword>
<evidence type="ECO:0000256" key="3">
    <source>
        <dbReference type="ARBA" id="ARBA00004496"/>
    </source>
</evidence>
<dbReference type="GO" id="GO:0008763">
    <property type="term" value="F:UDP-N-acetylmuramate-L-alanine ligase activity"/>
    <property type="evidence" value="ECO:0007669"/>
    <property type="project" value="UniProtKB-EC"/>
</dbReference>
<dbReference type="SUPFAM" id="SSF51984">
    <property type="entry name" value="MurCD N-terminal domain"/>
    <property type="match status" value="1"/>
</dbReference>
<comment type="function">
    <text evidence="17">Cell wall formation.</text>
</comment>
<dbReference type="InterPro" id="IPR005758">
    <property type="entry name" value="UDP-N-AcMur_Ala_ligase_MurC"/>
</dbReference>
<dbReference type="EC" id="6.3.2.8" evidence="16"/>
<keyword evidence="5 17" id="KW-0963">Cytoplasm</keyword>
<dbReference type="InterPro" id="IPR013815">
    <property type="entry name" value="ATP_grasp_subdomain_1"/>
</dbReference>
<evidence type="ECO:0000256" key="11">
    <source>
        <dbReference type="ARBA" id="ARBA00022984"/>
    </source>
</evidence>
<dbReference type="InterPro" id="IPR036565">
    <property type="entry name" value="Mur-like_cat_sf"/>
</dbReference>
<evidence type="ECO:0000256" key="5">
    <source>
        <dbReference type="ARBA" id="ARBA00022490"/>
    </source>
</evidence>
<comment type="similarity">
    <text evidence="16">Belongs to the MurCDEF family.</text>
</comment>
<dbReference type="InterPro" id="IPR050061">
    <property type="entry name" value="MurCDEF_pg_biosynth"/>
</dbReference>
<keyword evidence="11 17" id="KW-0573">Peptidoglycan synthesis</keyword>
<keyword evidence="10 17" id="KW-0133">Cell shape</keyword>
<name>A0ABS3ARD5_9BACT</name>
<evidence type="ECO:0000256" key="7">
    <source>
        <dbReference type="ARBA" id="ARBA00022618"/>
    </source>
</evidence>
<dbReference type="Gene3D" id="3.40.50.20">
    <property type="match status" value="1"/>
</dbReference>
<dbReference type="HAMAP" id="MF_00046">
    <property type="entry name" value="MurC"/>
    <property type="match status" value="1"/>
</dbReference>
<keyword evidence="9 16" id="KW-0067">ATP-binding</keyword>
<dbReference type="Pfam" id="PF08245">
    <property type="entry name" value="Mur_ligase_M"/>
    <property type="match status" value="1"/>
</dbReference>
<dbReference type="Pfam" id="PF01820">
    <property type="entry name" value="Dala_Dala_lig_N"/>
    <property type="match status" value="1"/>
</dbReference>
<reference evidence="19 20" key="1">
    <citation type="submission" date="2021-02" db="EMBL/GenBank/DDBJ databases">
        <title>Activity-based single-cell genomes from oceanic crustal fluid captures similar information to metagenomic and metatranscriptomic surveys with orders of magnitude less sampling.</title>
        <authorList>
            <person name="D'Angelo T.S."/>
            <person name="Orcutt B.N."/>
        </authorList>
    </citation>
    <scope>NUCLEOTIDE SEQUENCE [LARGE SCALE GENOMIC DNA]</scope>
    <source>
        <strain evidence="19">AH-315-G07</strain>
    </source>
</reference>
<accession>A0ABS3ARD5</accession>
<evidence type="ECO:0000256" key="2">
    <source>
        <dbReference type="ARBA" id="ARBA00001946"/>
    </source>
</evidence>
<evidence type="ECO:0000259" key="18">
    <source>
        <dbReference type="PROSITE" id="PS50975"/>
    </source>
</evidence>
<comment type="catalytic activity">
    <reaction evidence="15 16">
        <text>UDP-N-acetyl-alpha-D-muramate + L-alanine + ATP = UDP-N-acetyl-alpha-D-muramoyl-L-alanine + ADP + phosphate + H(+)</text>
        <dbReference type="Rhea" id="RHEA:23372"/>
        <dbReference type="ChEBI" id="CHEBI:15378"/>
        <dbReference type="ChEBI" id="CHEBI:30616"/>
        <dbReference type="ChEBI" id="CHEBI:43474"/>
        <dbReference type="ChEBI" id="CHEBI:57972"/>
        <dbReference type="ChEBI" id="CHEBI:70757"/>
        <dbReference type="ChEBI" id="CHEBI:83898"/>
        <dbReference type="ChEBI" id="CHEBI:456216"/>
        <dbReference type="EC" id="6.3.2.8"/>
    </reaction>
</comment>
<dbReference type="Gene3D" id="3.90.190.20">
    <property type="entry name" value="Mur ligase, C-terminal domain"/>
    <property type="match status" value="1"/>
</dbReference>
<dbReference type="Pfam" id="PF01225">
    <property type="entry name" value="Mur_ligase"/>
    <property type="match status" value="1"/>
</dbReference>
<comment type="caution">
    <text evidence="19">The sequence shown here is derived from an EMBL/GenBank/DDBJ whole genome shotgun (WGS) entry which is preliminary data.</text>
</comment>
<gene>
    <name evidence="16 19" type="primary">murC</name>
    <name evidence="17" type="synonym">ddl</name>
    <name evidence="19" type="ORF">JYU14_02180</name>
</gene>
<dbReference type="SUPFAM" id="SSF53623">
    <property type="entry name" value="MurD-like peptide ligases, catalytic domain"/>
    <property type="match status" value="1"/>
</dbReference>
<protein>
    <recommendedName>
        <fullName evidence="16 17">Multifunctional fusion protein</fullName>
    </recommendedName>
    <domain>
        <recommendedName>
            <fullName evidence="17">D-alanine--D-alanine ligase</fullName>
            <ecNumber evidence="17">6.3.2.4</ecNumber>
        </recommendedName>
        <alternativeName>
            <fullName evidence="17">D-Ala-D-Ala ligase</fullName>
        </alternativeName>
        <alternativeName>
            <fullName evidence="17">D-alanylalanine synthetase</fullName>
        </alternativeName>
    </domain>
    <domain>
        <recommendedName>
            <fullName evidence="16">UDP-N-acetylmuramate--L-alanine ligase</fullName>
            <ecNumber evidence="16">6.3.2.8</ecNumber>
        </recommendedName>
        <alternativeName>
            <fullName evidence="16">UDP-N-acetylmuramoyl-L-alanine synthetase</fullName>
        </alternativeName>
    </domain>
</protein>
<dbReference type="NCBIfam" id="TIGR01205">
    <property type="entry name" value="D_ala_D_alaTIGR"/>
    <property type="match status" value="1"/>
</dbReference>
<dbReference type="PANTHER" id="PTHR43445:SF3">
    <property type="entry name" value="UDP-N-ACETYLMURAMATE--L-ALANINE LIGASE"/>
    <property type="match status" value="1"/>
</dbReference>
<dbReference type="EMBL" id="JAFITR010000033">
    <property type="protein sequence ID" value="MBN4066871.1"/>
    <property type="molecule type" value="Genomic_DNA"/>
</dbReference>
<dbReference type="PROSITE" id="PS00844">
    <property type="entry name" value="DALA_DALA_LIGASE_2"/>
    <property type="match status" value="1"/>
</dbReference>
<evidence type="ECO:0000256" key="16">
    <source>
        <dbReference type="HAMAP-Rule" id="MF_00046"/>
    </source>
</evidence>
<dbReference type="Gene3D" id="3.40.1190.10">
    <property type="entry name" value="Mur-like, catalytic domain"/>
    <property type="match status" value="1"/>
</dbReference>
<evidence type="ECO:0000256" key="14">
    <source>
        <dbReference type="ARBA" id="ARBA00047614"/>
    </source>
</evidence>
<feature type="binding site" evidence="16">
    <location>
        <begin position="110"/>
        <end position="116"/>
    </location>
    <ligand>
        <name>ATP</name>
        <dbReference type="ChEBI" id="CHEBI:30616"/>
    </ligand>
</feature>
<dbReference type="SUPFAM" id="SSF52440">
    <property type="entry name" value="PreATP-grasp domain"/>
    <property type="match status" value="1"/>
</dbReference>
<dbReference type="NCBIfam" id="TIGR01082">
    <property type="entry name" value="murC"/>
    <property type="match status" value="1"/>
</dbReference>
<evidence type="ECO:0000313" key="19">
    <source>
        <dbReference type="EMBL" id="MBN4066871.1"/>
    </source>
</evidence>
<dbReference type="InterPro" id="IPR000291">
    <property type="entry name" value="D-Ala_lig_Van_CS"/>
</dbReference>
<dbReference type="PANTHER" id="PTHR43445">
    <property type="entry name" value="UDP-N-ACETYLMURAMATE--L-ALANINE LIGASE-RELATED"/>
    <property type="match status" value="1"/>
</dbReference>
<comment type="cofactor">
    <cofactor evidence="1">
        <name>Mn(2+)</name>
        <dbReference type="ChEBI" id="CHEBI:29035"/>
    </cofactor>
</comment>
<dbReference type="InterPro" id="IPR036615">
    <property type="entry name" value="Mur_ligase_C_dom_sf"/>
</dbReference>
<dbReference type="NCBIfam" id="NF002528">
    <property type="entry name" value="PRK01966.1-4"/>
    <property type="match status" value="1"/>
</dbReference>
<keyword evidence="13 17" id="KW-0961">Cell wall biogenesis/degradation</keyword>
<evidence type="ECO:0000256" key="13">
    <source>
        <dbReference type="ARBA" id="ARBA00023316"/>
    </source>
</evidence>
<feature type="domain" description="ATP-grasp" evidence="18">
    <location>
        <begin position="579"/>
        <end position="785"/>
    </location>
</feature>
<comment type="pathway">
    <text evidence="4 17">Cell wall biogenesis; peptidoglycan biosynthesis.</text>
</comment>
<evidence type="ECO:0000256" key="1">
    <source>
        <dbReference type="ARBA" id="ARBA00001936"/>
    </source>
</evidence>
<dbReference type="InterPro" id="IPR011095">
    <property type="entry name" value="Dala_Dala_lig_C"/>
</dbReference>
<evidence type="ECO:0000256" key="4">
    <source>
        <dbReference type="ARBA" id="ARBA00004752"/>
    </source>
</evidence>
<dbReference type="Gene3D" id="3.40.50.720">
    <property type="entry name" value="NAD(P)-binding Rossmann-like Domain"/>
    <property type="match status" value="1"/>
</dbReference>
<dbReference type="PROSITE" id="PS50975">
    <property type="entry name" value="ATP_GRASP"/>
    <property type="match status" value="1"/>
</dbReference>
<dbReference type="PROSITE" id="PS00843">
    <property type="entry name" value="DALA_DALA_LIGASE_1"/>
    <property type="match status" value="1"/>
</dbReference>
<keyword evidence="8 16" id="KW-0547">Nucleotide-binding</keyword>
<keyword evidence="12 16" id="KW-0131">Cell cycle</keyword>